<dbReference type="PANTHER" id="PTHR10357">
    <property type="entry name" value="ALPHA-AMYLASE FAMILY MEMBER"/>
    <property type="match status" value="1"/>
</dbReference>
<dbReference type="PROSITE" id="PS51257">
    <property type="entry name" value="PROKAR_LIPOPROTEIN"/>
    <property type="match status" value="1"/>
</dbReference>
<evidence type="ECO:0000256" key="1">
    <source>
        <dbReference type="ARBA" id="ARBA00008061"/>
    </source>
</evidence>
<dbReference type="Proteomes" id="UP001230005">
    <property type="component" value="Unassembled WGS sequence"/>
</dbReference>
<keyword evidence="2 4" id="KW-0326">Glycosidase</keyword>
<organism evidence="4 5">
    <name type="scientific">Evansella vedderi</name>
    <dbReference type="NCBI Taxonomy" id="38282"/>
    <lineage>
        <taxon>Bacteria</taxon>
        <taxon>Bacillati</taxon>
        <taxon>Bacillota</taxon>
        <taxon>Bacilli</taxon>
        <taxon>Bacillales</taxon>
        <taxon>Bacillaceae</taxon>
        <taxon>Evansella</taxon>
    </lineage>
</organism>
<comment type="caution">
    <text evidence="4">The sequence shown here is derived from an EMBL/GenBank/DDBJ whole genome shotgun (WGS) entry which is preliminary data.</text>
</comment>
<proteinExistence type="inferred from homology"/>
<dbReference type="InterPro" id="IPR017853">
    <property type="entry name" value="GH"/>
</dbReference>
<protein>
    <submittedName>
        <fullName evidence="4">Glycosidase</fullName>
    </submittedName>
</protein>
<gene>
    <name evidence="4" type="ORF">J2S74_001997</name>
</gene>
<dbReference type="GO" id="GO:0016798">
    <property type="term" value="F:hydrolase activity, acting on glycosyl bonds"/>
    <property type="evidence" value="ECO:0007669"/>
    <property type="project" value="UniProtKB-KW"/>
</dbReference>
<sequence length="224" mass="25986">MVKRSVYLIIVLISFFIMGCSEKVNEPISFSKEQLKSIEPHGIYYEIFIRAFYDSTGDGIGDFKGATSKLDYLQELGVEGVWLMPINPSPSYHGYDVIDYKDVNPEHGTMDDFKEFVEEAQNRGIKVIKDFVVNHSSTEHPWFEAALEHDEQYRDFYVWADENTDLRQRGEWGQLVWHGSGNNIYEGVFWGGMPDLNMDNPQVREKLYDIGRFWLEEVGETDSV</sequence>
<dbReference type="InterPro" id="IPR045857">
    <property type="entry name" value="O16G_dom_2"/>
</dbReference>
<dbReference type="Gene3D" id="3.90.400.10">
    <property type="entry name" value="Oligo-1,6-glucosidase, Domain 2"/>
    <property type="match status" value="1"/>
</dbReference>
<dbReference type="EMBL" id="JAUSUG010000006">
    <property type="protein sequence ID" value="MDQ0254618.1"/>
    <property type="molecule type" value="Genomic_DNA"/>
</dbReference>
<dbReference type="SMART" id="SM00642">
    <property type="entry name" value="Aamy"/>
    <property type="match status" value="1"/>
</dbReference>
<reference evidence="4 5" key="1">
    <citation type="submission" date="2023-07" db="EMBL/GenBank/DDBJ databases">
        <title>Genomic Encyclopedia of Type Strains, Phase IV (KMG-IV): sequencing the most valuable type-strain genomes for metagenomic binning, comparative biology and taxonomic classification.</title>
        <authorList>
            <person name="Goeker M."/>
        </authorList>
    </citation>
    <scope>NUCLEOTIDE SEQUENCE [LARGE SCALE GENOMIC DNA]</scope>
    <source>
        <strain evidence="4 5">DSM 9768</strain>
    </source>
</reference>
<evidence type="ECO:0000313" key="5">
    <source>
        <dbReference type="Proteomes" id="UP001230005"/>
    </source>
</evidence>
<dbReference type="Gene3D" id="3.20.20.80">
    <property type="entry name" value="Glycosidases"/>
    <property type="match status" value="1"/>
</dbReference>
<dbReference type="RefSeq" id="WP_307324790.1">
    <property type="nucleotide sequence ID" value="NZ_JAUSUG010000006.1"/>
</dbReference>
<name>A0ABT9ZVX3_9BACI</name>
<accession>A0ABT9ZVX3</accession>
<dbReference type="Pfam" id="PF00128">
    <property type="entry name" value="Alpha-amylase"/>
    <property type="match status" value="1"/>
</dbReference>
<keyword evidence="5" id="KW-1185">Reference proteome</keyword>
<dbReference type="PANTHER" id="PTHR10357:SF179">
    <property type="entry name" value="NEUTRAL AND BASIC AMINO ACID TRANSPORT PROTEIN RBAT"/>
    <property type="match status" value="1"/>
</dbReference>
<dbReference type="InterPro" id="IPR006047">
    <property type="entry name" value="GH13_cat_dom"/>
</dbReference>
<feature type="domain" description="Glycosyl hydrolase family 13 catalytic" evidence="3">
    <location>
        <begin position="46"/>
        <end position="223"/>
    </location>
</feature>
<evidence type="ECO:0000256" key="2">
    <source>
        <dbReference type="ARBA" id="ARBA00023295"/>
    </source>
</evidence>
<evidence type="ECO:0000313" key="4">
    <source>
        <dbReference type="EMBL" id="MDQ0254618.1"/>
    </source>
</evidence>
<keyword evidence="2 4" id="KW-0378">Hydrolase</keyword>
<evidence type="ECO:0000259" key="3">
    <source>
        <dbReference type="SMART" id="SM00642"/>
    </source>
</evidence>
<dbReference type="SUPFAM" id="SSF51445">
    <property type="entry name" value="(Trans)glycosidases"/>
    <property type="match status" value="1"/>
</dbReference>
<comment type="similarity">
    <text evidence="1">Belongs to the glycosyl hydrolase 13 family.</text>
</comment>